<evidence type="ECO:0000256" key="3">
    <source>
        <dbReference type="ARBA" id="ARBA00023125"/>
    </source>
</evidence>
<dbReference type="Pfam" id="PF00486">
    <property type="entry name" value="Trans_reg_C"/>
    <property type="match status" value="1"/>
</dbReference>
<dbReference type="SMART" id="SM00862">
    <property type="entry name" value="Trans_reg_C"/>
    <property type="match status" value="1"/>
</dbReference>
<dbReference type="PANTHER" id="PTHR35807:SF1">
    <property type="entry name" value="TRANSCRIPTIONAL REGULATOR REDD"/>
    <property type="match status" value="1"/>
</dbReference>
<dbReference type="SUPFAM" id="SSF46894">
    <property type="entry name" value="C-terminal effector domain of the bipartite response regulators"/>
    <property type="match status" value="1"/>
</dbReference>
<evidence type="ECO:0008006" key="9">
    <source>
        <dbReference type="Google" id="ProtNLM"/>
    </source>
</evidence>
<dbReference type="EMBL" id="BAAARW010000006">
    <property type="protein sequence ID" value="GAA2410249.1"/>
    <property type="molecule type" value="Genomic_DNA"/>
</dbReference>
<organism evidence="7 8">
    <name type="scientific">Actinomadura vinacea</name>
    <dbReference type="NCBI Taxonomy" id="115336"/>
    <lineage>
        <taxon>Bacteria</taxon>
        <taxon>Bacillati</taxon>
        <taxon>Actinomycetota</taxon>
        <taxon>Actinomycetes</taxon>
        <taxon>Streptosporangiales</taxon>
        <taxon>Thermomonosporaceae</taxon>
        <taxon>Actinomadura</taxon>
    </lineage>
</organism>
<dbReference type="InterPro" id="IPR036388">
    <property type="entry name" value="WH-like_DNA-bd_sf"/>
</dbReference>
<dbReference type="Pfam" id="PF03704">
    <property type="entry name" value="BTAD"/>
    <property type="match status" value="1"/>
</dbReference>
<name>A0ABP5VS11_9ACTN</name>
<dbReference type="InterPro" id="IPR005158">
    <property type="entry name" value="BTAD"/>
</dbReference>
<reference evidence="8" key="1">
    <citation type="journal article" date="2019" name="Int. J. Syst. Evol. Microbiol.">
        <title>The Global Catalogue of Microorganisms (GCM) 10K type strain sequencing project: providing services to taxonomists for standard genome sequencing and annotation.</title>
        <authorList>
            <consortium name="The Broad Institute Genomics Platform"/>
            <consortium name="The Broad Institute Genome Sequencing Center for Infectious Disease"/>
            <person name="Wu L."/>
            <person name="Ma J."/>
        </authorList>
    </citation>
    <scope>NUCLEOTIDE SEQUENCE [LARGE SCALE GENOMIC DNA]</scope>
    <source>
        <strain evidence="8">JCM 3325</strain>
    </source>
</reference>
<keyword evidence="3" id="KW-0238">DNA-binding</keyword>
<evidence type="ECO:0000259" key="6">
    <source>
        <dbReference type="SMART" id="SM01043"/>
    </source>
</evidence>
<keyword evidence="4" id="KW-0804">Transcription</keyword>
<dbReference type="PANTHER" id="PTHR35807">
    <property type="entry name" value="TRANSCRIPTIONAL REGULATOR REDD-RELATED"/>
    <property type="match status" value="1"/>
</dbReference>
<evidence type="ECO:0000256" key="4">
    <source>
        <dbReference type="ARBA" id="ARBA00023163"/>
    </source>
</evidence>
<dbReference type="CDD" id="cd15831">
    <property type="entry name" value="BTAD"/>
    <property type="match status" value="1"/>
</dbReference>
<dbReference type="InterPro" id="IPR016032">
    <property type="entry name" value="Sig_transdc_resp-reg_C-effctor"/>
</dbReference>
<dbReference type="SUPFAM" id="SSF48452">
    <property type="entry name" value="TPR-like"/>
    <property type="match status" value="1"/>
</dbReference>
<keyword evidence="8" id="KW-1185">Reference proteome</keyword>
<dbReference type="InterPro" id="IPR001867">
    <property type="entry name" value="OmpR/PhoB-type_DNA-bd"/>
</dbReference>
<accession>A0ABP5VS11</accession>
<proteinExistence type="inferred from homology"/>
<dbReference type="InterPro" id="IPR051677">
    <property type="entry name" value="AfsR-DnrI-RedD_regulator"/>
</dbReference>
<feature type="domain" description="OmpR/PhoB-type" evidence="5">
    <location>
        <begin position="32"/>
        <end position="105"/>
    </location>
</feature>
<protein>
    <recommendedName>
        <fullName evidence="9">OmpR/PhoB-type domain-containing protein</fullName>
    </recommendedName>
</protein>
<gene>
    <name evidence="7" type="ORF">GCM10010191_18780</name>
</gene>
<evidence type="ECO:0000256" key="1">
    <source>
        <dbReference type="ARBA" id="ARBA00005820"/>
    </source>
</evidence>
<evidence type="ECO:0000313" key="7">
    <source>
        <dbReference type="EMBL" id="GAA2410249.1"/>
    </source>
</evidence>
<keyword evidence="2" id="KW-0805">Transcription regulation</keyword>
<comment type="similarity">
    <text evidence="1">Belongs to the AfsR/DnrI/RedD regulatory family.</text>
</comment>
<comment type="caution">
    <text evidence="7">The sequence shown here is derived from an EMBL/GenBank/DDBJ whole genome shotgun (WGS) entry which is preliminary data.</text>
</comment>
<dbReference type="SMART" id="SM01043">
    <property type="entry name" value="BTAD"/>
    <property type="match status" value="1"/>
</dbReference>
<dbReference type="Gene3D" id="1.25.40.10">
    <property type="entry name" value="Tetratricopeptide repeat domain"/>
    <property type="match status" value="1"/>
</dbReference>
<feature type="domain" description="Bacterial transcriptional activator" evidence="6">
    <location>
        <begin position="112"/>
        <end position="254"/>
    </location>
</feature>
<dbReference type="Proteomes" id="UP001501231">
    <property type="component" value="Unassembled WGS sequence"/>
</dbReference>
<dbReference type="InterPro" id="IPR011990">
    <property type="entry name" value="TPR-like_helical_dom_sf"/>
</dbReference>
<evidence type="ECO:0000256" key="2">
    <source>
        <dbReference type="ARBA" id="ARBA00023015"/>
    </source>
</evidence>
<evidence type="ECO:0000259" key="5">
    <source>
        <dbReference type="SMART" id="SM00862"/>
    </source>
</evidence>
<dbReference type="Gene3D" id="1.10.10.10">
    <property type="entry name" value="Winged helix-like DNA-binding domain superfamily/Winged helix DNA-binding domain"/>
    <property type="match status" value="1"/>
</dbReference>
<sequence length="268" mass="29169">MKRSGAVMPGRGLPQTVISVGLLGPFQVSVNQVPVQLTAGRLRILLAVLALSSGRTVAVDRLASSVWTDGHQPNNVRRSIQTYIGRLRSLLGAESIGSTPAGYVLRAGSEQVDALRFVGLLKKSSEASDTAERTDRLLEALALWRGRPFDGVPSSQLAESETPWLLEGYLTALERRLDLDLAAGRHRGLVVELSELVTRHPLRESLWIRLIIALDRSGRRADALAQYDRARARIATELGVDPDPTLQRVHADLLAGRSARLESVAKVP</sequence>
<evidence type="ECO:0000313" key="8">
    <source>
        <dbReference type="Proteomes" id="UP001501231"/>
    </source>
</evidence>